<dbReference type="SFLD" id="SFLDG01129">
    <property type="entry name" value="C1.5:_HAD__Beta-PGM__Phosphata"/>
    <property type="match status" value="1"/>
</dbReference>
<dbReference type="InterPro" id="IPR051600">
    <property type="entry name" value="Beta-PGM-like"/>
</dbReference>
<keyword evidence="2" id="KW-0479">Metal-binding</keyword>
<evidence type="ECO:0000256" key="4">
    <source>
        <dbReference type="ARBA" id="ARBA00023277"/>
    </source>
</evidence>
<evidence type="ECO:0000256" key="1">
    <source>
        <dbReference type="ARBA" id="ARBA00001946"/>
    </source>
</evidence>
<dbReference type="InterPro" id="IPR041492">
    <property type="entry name" value="HAD_2"/>
</dbReference>
<dbReference type="GO" id="GO:0003824">
    <property type="term" value="F:catalytic activity"/>
    <property type="evidence" value="ECO:0007669"/>
    <property type="project" value="UniProtKB-ARBA"/>
</dbReference>
<proteinExistence type="predicted"/>
<dbReference type="NCBIfam" id="TIGR01509">
    <property type="entry name" value="HAD-SF-IA-v3"/>
    <property type="match status" value="1"/>
</dbReference>
<evidence type="ECO:0000313" key="6">
    <source>
        <dbReference type="Proteomes" id="UP001438707"/>
    </source>
</evidence>
<protein>
    <recommendedName>
        <fullName evidence="7">Haloacid dehalogenase-like hydrolase domain-containing protein Sgpp</fullName>
    </recommendedName>
</protein>
<sequence length="294" mass="32157">MPGLAKTPRAVLVAPAGASVPGFLGQIPSRTAVKPSHLARYLHCTTQSSRWPLARISAMASAAPATQLPPLESVKGMLFDIDGTMTDSDPIHFMTFQEILKEQGYRGYNDGEPITREFFDEHITGGHNSILSAFLWPERKQAEQDKFSDDKEARFRELSAGNLKPLPGFMPFLDWIRTSGRPFAAVSNAPKANCISMLKGIGATEYFPKIVLGEECTRPKPFPEPYLEGLKLINRQPHECLAFEDSPSGATAAIKAGIPTVAILTSQTAEQMESIGCCYCIKDYNELIALIPKG</sequence>
<comment type="cofactor">
    <cofactor evidence="1">
        <name>Mg(2+)</name>
        <dbReference type="ChEBI" id="CHEBI:18420"/>
    </cofactor>
</comment>
<gene>
    <name evidence="5" type="ORF">WJX74_003753</name>
</gene>
<dbReference type="SUPFAM" id="SSF56784">
    <property type="entry name" value="HAD-like"/>
    <property type="match status" value="1"/>
</dbReference>
<dbReference type="EMBL" id="JALJOS010000012">
    <property type="protein sequence ID" value="KAK9832231.1"/>
    <property type="molecule type" value="Genomic_DNA"/>
</dbReference>
<dbReference type="Gene3D" id="3.40.50.1000">
    <property type="entry name" value="HAD superfamily/HAD-like"/>
    <property type="match status" value="1"/>
</dbReference>
<evidence type="ECO:0000256" key="3">
    <source>
        <dbReference type="ARBA" id="ARBA00022842"/>
    </source>
</evidence>
<accession>A0AAW1REN0</accession>
<keyword evidence="4" id="KW-0119">Carbohydrate metabolism</keyword>
<evidence type="ECO:0000256" key="2">
    <source>
        <dbReference type="ARBA" id="ARBA00022723"/>
    </source>
</evidence>
<dbReference type="InterPro" id="IPR006439">
    <property type="entry name" value="HAD-SF_hydro_IA"/>
</dbReference>
<dbReference type="AlphaFoldDB" id="A0AAW1REN0"/>
<dbReference type="InterPro" id="IPR023214">
    <property type="entry name" value="HAD_sf"/>
</dbReference>
<dbReference type="SFLD" id="SFLDS00003">
    <property type="entry name" value="Haloacid_Dehalogenase"/>
    <property type="match status" value="1"/>
</dbReference>
<dbReference type="Gene3D" id="1.10.150.240">
    <property type="entry name" value="Putative phosphatase, domain 2"/>
    <property type="match status" value="1"/>
</dbReference>
<comment type="caution">
    <text evidence="5">The sequence shown here is derived from an EMBL/GenBank/DDBJ whole genome shotgun (WGS) entry which is preliminary data.</text>
</comment>
<evidence type="ECO:0000313" key="5">
    <source>
        <dbReference type="EMBL" id="KAK9832231.1"/>
    </source>
</evidence>
<dbReference type="Pfam" id="PF13419">
    <property type="entry name" value="HAD_2"/>
    <property type="match status" value="1"/>
</dbReference>
<dbReference type="Proteomes" id="UP001438707">
    <property type="component" value="Unassembled WGS sequence"/>
</dbReference>
<reference evidence="5 6" key="1">
    <citation type="journal article" date="2024" name="Nat. Commun.">
        <title>Phylogenomics reveals the evolutionary origins of lichenization in chlorophyte algae.</title>
        <authorList>
            <person name="Puginier C."/>
            <person name="Libourel C."/>
            <person name="Otte J."/>
            <person name="Skaloud P."/>
            <person name="Haon M."/>
            <person name="Grisel S."/>
            <person name="Petersen M."/>
            <person name="Berrin J.G."/>
            <person name="Delaux P.M."/>
            <person name="Dal Grande F."/>
            <person name="Keller J."/>
        </authorList>
    </citation>
    <scope>NUCLEOTIDE SEQUENCE [LARGE SCALE GENOMIC DNA]</scope>
    <source>
        <strain evidence="5 6">SAG 2145</strain>
    </source>
</reference>
<name>A0AAW1REN0_9CHLO</name>
<evidence type="ECO:0008006" key="7">
    <source>
        <dbReference type="Google" id="ProtNLM"/>
    </source>
</evidence>
<organism evidence="5 6">
    <name type="scientific">Apatococcus lobatus</name>
    <dbReference type="NCBI Taxonomy" id="904363"/>
    <lineage>
        <taxon>Eukaryota</taxon>
        <taxon>Viridiplantae</taxon>
        <taxon>Chlorophyta</taxon>
        <taxon>core chlorophytes</taxon>
        <taxon>Trebouxiophyceae</taxon>
        <taxon>Chlorellales</taxon>
        <taxon>Chlorellaceae</taxon>
        <taxon>Apatococcus</taxon>
    </lineage>
</organism>
<dbReference type="PANTHER" id="PTHR46193:SF18">
    <property type="entry name" value="HEXITOL PHOSPHATASE B"/>
    <property type="match status" value="1"/>
</dbReference>
<dbReference type="CDD" id="cd07505">
    <property type="entry name" value="HAD_BPGM-like"/>
    <property type="match status" value="1"/>
</dbReference>
<keyword evidence="3" id="KW-0460">Magnesium</keyword>
<dbReference type="InterPro" id="IPR036412">
    <property type="entry name" value="HAD-like_sf"/>
</dbReference>
<dbReference type="PANTHER" id="PTHR46193">
    <property type="entry name" value="6-PHOSPHOGLUCONATE PHOSPHATASE"/>
    <property type="match status" value="1"/>
</dbReference>
<dbReference type="GO" id="GO:0046872">
    <property type="term" value="F:metal ion binding"/>
    <property type="evidence" value="ECO:0007669"/>
    <property type="project" value="UniProtKB-KW"/>
</dbReference>
<keyword evidence="6" id="KW-1185">Reference proteome</keyword>
<dbReference type="InterPro" id="IPR023198">
    <property type="entry name" value="PGP-like_dom2"/>
</dbReference>